<dbReference type="PANTHER" id="PTHR43829:SF9">
    <property type="entry name" value="AQUAPORIN-9"/>
    <property type="match status" value="1"/>
</dbReference>
<evidence type="ECO:0000313" key="10">
    <source>
        <dbReference type="EMBL" id="KAF4319117.1"/>
    </source>
</evidence>
<dbReference type="SUPFAM" id="SSF81338">
    <property type="entry name" value="Aquaporin-like"/>
    <property type="match status" value="2"/>
</dbReference>
<comment type="subcellular location">
    <subcellularLocation>
        <location evidence="1">Membrane</location>
        <topology evidence="1">Multi-pass membrane protein</topology>
    </subcellularLocation>
</comment>
<dbReference type="Pfam" id="PF00230">
    <property type="entry name" value="MIP"/>
    <property type="match status" value="2"/>
</dbReference>
<evidence type="ECO:0000256" key="8">
    <source>
        <dbReference type="SAM" id="MobiDB-lite"/>
    </source>
</evidence>
<feature type="transmembrane region" description="Helical" evidence="9">
    <location>
        <begin position="519"/>
        <end position="542"/>
    </location>
</feature>
<dbReference type="PANTHER" id="PTHR43829">
    <property type="entry name" value="AQUAPORIN OR AQUAGLYCEROPORIN RELATED"/>
    <property type="match status" value="1"/>
</dbReference>
<accession>A0A8J4W5Y5</accession>
<feature type="transmembrane region" description="Helical" evidence="9">
    <location>
        <begin position="359"/>
        <end position="376"/>
    </location>
</feature>
<feature type="transmembrane region" description="Helical" evidence="9">
    <location>
        <begin position="315"/>
        <end position="338"/>
    </location>
</feature>
<evidence type="ECO:0000256" key="5">
    <source>
        <dbReference type="ARBA" id="ARBA00022989"/>
    </source>
</evidence>
<evidence type="ECO:0008006" key="12">
    <source>
        <dbReference type="Google" id="ProtNLM"/>
    </source>
</evidence>
<feature type="transmembrane region" description="Helical" evidence="9">
    <location>
        <begin position="488"/>
        <end position="507"/>
    </location>
</feature>
<evidence type="ECO:0000256" key="1">
    <source>
        <dbReference type="ARBA" id="ARBA00004141"/>
    </source>
</evidence>
<dbReference type="Proteomes" id="UP000702964">
    <property type="component" value="Unassembled WGS sequence"/>
</dbReference>
<dbReference type="CDD" id="cd00333">
    <property type="entry name" value="MIP"/>
    <property type="match status" value="2"/>
</dbReference>
<sequence length="604" mass="66066">MTEPSFVNSGKYVTDLTEESAHRAGDEKRKFKHYPSTPRTPMHRPPNSHATDYNFANTPYTPRRLPRSNSTHSMLHQTNRSQAWIVDEKTKKLPFITKSVHVRECFAEFLGTLVLACFGIGVNNQVTLSKESNGTWLSGNICWGIAVLMGIYVAEGVSGAHLNTAVTFTHAVYGRVPWWKVPGYAFAQTFGAFVGAGLVYVLSYQKLVEEDPHKETMQANFATYPSDVISNLTAFYSEAFATGMLLLAIYAITDERNRGAGPVGTPFAFSLLFMALGMAFGMNTGYALNPARDFGPRLMTFFAGYGSKVFTTSDYYFWIPIVAPLIGGVIGAGAYILLVQIQHDDQDANEDEVVHMRECLAEFLGTMVFICFGIGVNNQVNLSEEANGTWISVNICWGIGVLMGVYVAEGVSGAHLNTAVTFTHAVFGRLPWWKVPGYAAAQSLGSFCAAALIYVLHYQRLMLADPDKMTTHANFATYPSEGISNLTAFYSEALATAMLVMAIYAITDERNRGAGTVGTPFAFALLFMALGMAFGMNTGYALNPARDFGPRVFTLMAGYGSKVFSSHSVYFWVPILGPLVGGVMGAGSYLFLVQLQHDSDEDEE</sequence>
<dbReference type="InterPro" id="IPR023271">
    <property type="entry name" value="Aquaporin-like"/>
</dbReference>
<evidence type="ECO:0000313" key="11">
    <source>
        <dbReference type="Proteomes" id="UP000702964"/>
    </source>
</evidence>
<evidence type="ECO:0000256" key="7">
    <source>
        <dbReference type="ARBA" id="ARBA00049405"/>
    </source>
</evidence>
<comment type="catalytic activity">
    <reaction evidence="7">
        <text>glycerol(in) = glycerol(out)</text>
        <dbReference type="Rhea" id="RHEA:29675"/>
        <dbReference type="ChEBI" id="CHEBI:17754"/>
    </reaction>
</comment>
<organism evidence="10 11">
    <name type="scientific">Phytophthora kernoviae 00238/432</name>
    <dbReference type="NCBI Taxonomy" id="1284355"/>
    <lineage>
        <taxon>Eukaryota</taxon>
        <taxon>Sar</taxon>
        <taxon>Stramenopiles</taxon>
        <taxon>Oomycota</taxon>
        <taxon>Peronosporomycetes</taxon>
        <taxon>Peronosporales</taxon>
        <taxon>Peronosporaceae</taxon>
        <taxon>Phytophthora</taxon>
    </lineage>
</organism>
<feature type="transmembrane region" description="Helical" evidence="9">
    <location>
        <begin position="265"/>
        <end position="288"/>
    </location>
</feature>
<dbReference type="AlphaFoldDB" id="A0A8J4W5Y5"/>
<feature type="compositionally biased region" description="Polar residues" evidence="8">
    <location>
        <begin position="48"/>
        <end position="60"/>
    </location>
</feature>
<comment type="caution">
    <text evidence="10">The sequence shown here is derived from an EMBL/GenBank/DDBJ whole genome shotgun (WGS) entry which is preliminary data.</text>
</comment>
<feature type="transmembrane region" description="Helical" evidence="9">
    <location>
        <begin position="105"/>
        <end position="122"/>
    </location>
</feature>
<dbReference type="GO" id="GO:0005886">
    <property type="term" value="C:plasma membrane"/>
    <property type="evidence" value="ECO:0007669"/>
    <property type="project" value="TreeGrafter"/>
</dbReference>
<feature type="transmembrane region" description="Helical" evidence="9">
    <location>
        <begin position="134"/>
        <end position="154"/>
    </location>
</feature>
<dbReference type="GO" id="GO:0015254">
    <property type="term" value="F:glycerol channel activity"/>
    <property type="evidence" value="ECO:0007669"/>
    <property type="project" value="TreeGrafter"/>
</dbReference>
<dbReference type="Gene3D" id="1.20.1080.10">
    <property type="entry name" value="Glycerol uptake facilitator protein"/>
    <property type="match status" value="2"/>
</dbReference>
<dbReference type="InterPro" id="IPR050363">
    <property type="entry name" value="MIP/Aquaporin"/>
</dbReference>
<dbReference type="FunFam" id="1.20.1080.10:FF:000005">
    <property type="entry name" value="Aquaporin 3"/>
    <property type="match status" value="2"/>
</dbReference>
<dbReference type="EMBL" id="AOFI03000236">
    <property type="protein sequence ID" value="KAF4319117.1"/>
    <property type="molecule type" value="Genomic_DNA"/>
</dbReference>
<evidence type="ECO:0000256" key="2">
    <source>
        <dbReference type="ARBA" id="ARBA00006175"/>
    </source>
</evidence>
<keyword evidence="6 9" id="KW-0472">Membrane</keyword>
<gene>
    <name evidence="10" type="ORF">G195_007575</name>
</gene>
<dbReference type="PRINTS" id="PR00783">
    <property type="entry name" value="MINTRINSICP"/>
</dbReference>
<reference evidence="10" key="2">
    <citation type="submission" date="2020-02" db="EMBL/GenBank/DDBJ databases">
        <authorList>
            <person name="Studholme D.J."/>
        </authorList>
    </citation>
    <scope>NUCLEOTIDE SEQUENCE</scope>
    <source>
        <strain evidence="10">00238/432</strain>
    </source>
</reference>
<dbReference type="GO" id="GO:0015250">
    <property type="term" value="F:water channel activity"/>
    <property type="evidence" value="ECO:0007669"/>
    <property type="project" value="TreeGrafter"/>
</dbReference>
<dbReference type="NCBIfam" id="TIGR00861">
    <property type="entry name" value="MIP"/>
    <property type="match status" value="2"/>
</dbReference>
<evidence type="ECO:0000256" key="4">
    <source>
        <dbReference type="ARBA" id="ARBA00022692"/>
    </source>
</evidence>
<evidence type="ECO:0000256" key="3">
    <source>
        <dbReference type="ARBA" id="ARBA00022448"/>
    </source>
</evidence>
<feature type="transmembrane region" description="Helical" evidence="9">
    <location>
        <begin position="388"/>
        <end position="408"/>
    </location>
</feature>
<feature type="transmembrane region" description="Helical" evidence="9">
    <location>
        <begin position="569"/>
        <end position="592"/>
    </location>
</feature>
<dbReference type="InterPro" id="IPR000425">
    <property type="entry name" value="MIP"/>
</dbReference>
<proteinExistence type="inferred from homology"/>
<feature type="transmembrane region" description="Helical" evidence="9">
    <location>
        <begin position="234"/>
        <end position="253"/>
    </location>
</feature>
<protein>
    <recommendedName>
        <fullName evidence="12">Aquaporin</fullName>
    </recommendedName>
</protein>
<reference evidence="10" key="1">
    <citation type="journal article" date="2015" name="Genom Data">
        <title>Draft genome sequences of Phytophthora kernoviae and Phytophthora ramorum lineage EU2 from Scotland.</title>
        <authorList>
            <person name="Sambles C."/>
            <person name="Schlenzig A."/>
            <person name="O'Neill P."/>
            <person name="Grant M."/>
            <person name="Studholme D.J."/>
        </authorList>
    </citation>
    <scope>NUCLEOTIDE SEQUENCE</scope>
    <source>
        <strain evidence="10">00238/432</strain>
    </source>
</reference>
<name>A0A8J4W5Y5_9STRA</name>
<comment type="similarity">
    <text evidence="2">Belongs to the MIP/aquaporin (TC 1.A.8) family.</text>
</comment>
<keyword evidence="5 9" id="KW-1133">Transmembrane helix</keyword>
<feature type="compositionally biased region" description="Basic and acidic residues" evidence="8">
    <location>
        <begin position="19"/>
        <end position="29"/>
    </location>
</feature>
<evidence type="ECO:0000256" key="9">
    <source>
        <dbReference type="SAM" id="Phobius"/>
    </source>
</evidence>
<keyword evidence="4 9" id="KW-0812">Transmembrane</keyword>
<keyword evidence="3" id="KW-0813">Transport</keyword>
<feature type="region of interest" description="Disordered" evidence="8">
    <location>
        <begin position="1"/>
        <end position="73"/>
    </location>
</feature>
<feature type="transmembrane region" description="Helical" evidence="9">
    <location>
        <begin position="183"/>
        <end position="202"/>
    </location>
</feature>
<evidence type="ECO:0000256" key="6">
    <source>
        <dbReference type="ARBA" id="ARBA00023136"/>
    </source>
</evidence>
<feature type="transmembrane region" description="Helical" evidence="9">
    <location>
        <begin position="437"/>
        <end position="456"/>
    </location>
</feature>